<name>A0A7W8F056_STRST</name>
<accession>A0A7W8F056</accession>
<dbReference type="InterPro" id="IPR004211">
    <property type="entry name" value="Endonuclease_7"/>
</dbReference>
<evidence type="ECO:0000313" key="1">
    <source>
        <dbReference type="EMBL" id="MBB5109435.1"/>
    </source>
</evidence>
<dbReference type="SUPFAM" id="SSF54060">
    <property type="entry name" value="His-Me finger endonucleases"/>
    <property type="match status" value="1"/>
</dbReference>
<reference evidence="1 2" key="1">
    <citation type="submission" date="2020-08" db="EMBL/GenBank/DDBJ databases">
        <title>Genomic Encyclopedia of Type Strains, Phase III (KMG-III): the genomes of soil and plant-associated and newly described type strains.</title>
        <authorList>
            <person name="Whitman W."/>
        </authorList>
    </citation>
    <scope>NUCLEOTIDE SEQUENCE [LARGE SCALE GENOMIC DNA]</scope>
    <source>
        <strain evidence="1 2">CECT 3146</strain>
    </source>
</reference>
<dbReference type="EMBL" id="JACHJD010000028">
    <property type="protein sequence ID" value="MBB5109435.1"/>
    <property type="molecule type" value="Genomic_DNA"/>
</dbReference>
<proteinExistence type="predicted"/>
<dbReference type="AlphaFoldDB" id="A0A7W8F056"/>
<dbReference type="InterPro" id="IPR038563">
    <property type="entry name" value="Endonuclease_7_sf"/>
</dbReference>
<organism evidence="1 2">
    <name type="scientific">Streptomyces spectabilis</name>
    <dbReference type="NCBI Taxonomy" id="68270"/>
    <lineage>
        <taxon>Bacteria</taxon>
        <taxon>Bacillati</taxon>
        <taxon>Actinomycetota</taxon>
        <taxon>Actinomycetes</taxon>
        <taxon>Kitasatosporales</taxon>
        <taxon>Streptomycetaceae</taxon>
        <taxon>Streptomyces</taxon>
    </lineage>
</organism>
<keyword evidence="2" id="KW-1185">Reference proteome</keyword>
<evidence type="ECO:0000313" key="2">
    <source>
        <dbReference type="Proteomes" id="UP000549009"/>
    </source>
</evidence>
<comment type="caution">
    <text evidence="1">The sequence shown here is derived from an EMBL/GenBank/DDBJ whole genome shotgun (WGS) entry which is preliminary data.</text>
</comment>
<dbReference type="InterPro" id="IPR044925">
    <property type="entry name" value="His-Me_finger_sf"/>
</dbReference>
<dbReference type="Gene3D" id="3.40.1800.10">
    <property type="entry name" value="His-Me finger endonucleases"/>
    <property type="match status" value="1"/>
</dbReference>
<protein>
    <submittedName>
        <fullName evidence="1">Uncharacterized protein</fullName>
    </submittedName>
</protein>
<sequence length="207" mass="23300">MTATAKAAFLMAHPYCMICRRHPSDDIDHDHATDRVRGALCHRCNSELGALEAALRVPERLFQSMAGDIHRALANDTLSLVRWRGSLEYLGMTAGEYRAALRAVQEQLTQRYVYWTPVSGDGLSNRTEWTKNGPLLDDTEAWRMISHLTTPSPGRPHLWIYATREPDDGHNSPFPRGLVTRRASTPGAFQALQELRAQPPEPRPLHP</sequence>
<dbReference type="RefSeq" id="WP_184926392.1">
    <property type="nucleotide sequence ID" value="NZ_BMSQ01000033.1"/>
</dbReference>
<dbReference type="Proteomes" id="UP000549009">
    <property type="component" value="Unassembled WGS sequence"/>
</dbReference>
<gene>
    <name evidence="1" type="ORF">FHS40_008563</name>
</gene>
<dbReference type="Pfam" id="PF02945">
    <property type="entry name" value="Endonuclease_7"/>
    <property type="match status" value="1"/>
</dbReference>